<reference evidence="2" key="1">
    <citation type="submission" date="2020-11" db="EMBL/GenBank/DDBJ databases">
        <authorList>
            <person name="Tran Van P."/>
        </authorList>
    </citation>
    <scope>NUCLEOTIDE SEQUENCE</scope>
</reference>
<dbReference type="EMBL" id="OC952002">
    <property type="protein sequence ID" value="CAD7664262.1"/>
    <property type="molecule type" value="Genomic_DNA"/>
</dbReference>
<feature type="non-terminal residue" evidence="2">
    <location>
        <position position="317"/>
    </location>
</feature>
<accession>A0A7R9MS61</accession>
<gene>
    <name evidence="2" type="ORF">ONB1V03_LOCUS20820</name>
</gene>
<feature type="compositionally biased region" description="Basic and acidic residues" evidence="1">
    <location>
        <begin position="141"/>
        <end position="173"/>
    </location>
</feature>
<evidence type="ECO:0000256" key="1">
    <source>
        <dbReference type="SAM" id="MobiDB-lite"/>
    </source>
</evidence>
<proteinExistence type="predicted"/>
<keyword evidence="3" id="KW-1185">Reference proteome</keyword>
<feature type="region of interest" description="Disordered" evidence="1">
    <location>
        <begin position="106"/>
        <end position="182"/>
    </location>
</feature>
<feature type="region of interest" description="Disordered" evidence="1">
    <location>
        <begin position="1"/>
        <end position="77"/>
    </location>
</feature>
<name>A0A7R9MS61_9ACAR</name>
<dbReference type="EMBL" id="CAJPVJ010037177">
    <property type="protein sequence ID" value="CAG2181399.1"/>
    <property type="molecule type" value="Genomic_DNA"/>
</dbReference>
<evidence type="ECO:0000313" key="3">
    <source>
        <dbReference type="Proteomes" id="UP000728032"/>
    </source>
</evidence>
<feature type="non-terminal residue" evidence="2">
    <location>
        <position position="1"/>
    </location>
</feature>
<protein>
    <submittedName>
        <fullName evidence="2">Uncharacterized protein</fullName>
    </submittedName>
</protein>
<dbReference type="AlphaFoldDB" id="A0A7R9MS61"/>
<organism evidence="2">
    <name type="scientific">Oppiella nova</name>
    <dbReference type="NCBI Taxonomy" id="334625"/>
    <lineage>
        <taxon>Eukaryota</taxon>
        <taxon>Metazoa</taxon>
        <taxon>Ecdysozoa</taxon>
        <taxon>Arthropoda</taxon>
        <taxon>Chelicerata</taxon>
        <taxon>Arachnida</taxon>
        <taxon>Acari</taxon>
        <taxon>Acariformes</taxon>
        <taxon>Sarcoptiformes</taxon>
        <taxon>Oribatida</taxon>
        <taxon>Brachypylina</taxon>
        <taxon>Oppioidea</taxon>
        <taxon>Oppiidae</taxon>
        <taxon>Oppiella</taxon>
    </lineage>
</organism>
<feature type="compositionally biased region" description="Polar residues" evidence="1">
    <location>
        <begin position="46"/>
        <end position="58"/>
    </location>
</feature>
<dbReference type="Proteomes" id="UP000728032">
    <property type="component" value="Unassembled WGS sequence"/>
</dbReference>
<sequence length="317" mass="34361">QIKSKARYSPPPFDAPKRERTAIKFPSTTSSSARYVNDSDDEEATVSVSPTFKLSSDVSPPRRKTPVNRGVNNSDSGVVHTIENVGVSKIGDGSKLVVTLPDGTNIKVDATTSSSQKKVAFKGTKKVGDKSESVEIETDDAGAKSDPADDDYKPSRSRKKSDDSAKKDTDKPKVIQTYSRVTPKQTISTPKLLAISQTQLKSQLSGGGQASGAKITPKFVSTPAATQKKAPASAQRRTSTPMTKYIDGLPELHECTLDVENDSQLTKLPDKILLLHSELPLNLALSVEHEDESFLFRQIVSPMEPNRYVCLLCKGID</sequence>
<dbReference type="OrthoDB" id="6537382at2759"/>
<evidence type="ECO:0000313" key="2">
    <source>
        <dbReference type="EMBL" id="CAD7664262.1"/>
    </source>
</evidence>